<reference evidence="4" key="2">
    <citation type="submission" date="2025-08" db="UniProtKB">
        <authorList>
            <consortium name="Ensembl"/>
        </authorList>
    </citation>
    <scope>IDENTIFICATION</scope>
</reference>
<dbReference type="InterPro" id="IPR007110">
    <property type="entry name" value="Ig-like_dom"/>
</dbReference>
<evidence type="ECO:0000259" key="3">
    <source>
        <dbReference type="PROSITE" id="PS50835"/>
    </source>
</evidence>
<dbReference type="GeneTree" id="ENSGT00940000166007"/>
<dbReference type="InterPro" id="IPR013783">
    <property type="entry name" value="Ig-like_fold"/>
</dbReference>
<organism evidence="4 5">
    <name type="scientific">Electrophorus electricus</name>
    <name type="common">Electric eel</name>
    <name type="synonym">Gymnotus electricus</name>
    <dbReference type="NCBI Taxonomy" id="8005"/>
    <lineage>
        <taxon>Eukaryota</taxon>
        <taxon>Metazoa</taxon>
        <taxon>Chordata</taxon>
        <taxon>Craniata</taxon>
        <taxon>Vertebrata</taxon>
        <taxon>Euteleostomi</taxon>
        <taxon>Actinopterygii</taxon>
        <taxon>Neopterygii</taxon>
        <taxon>Teleostei</taxon>
        <taxon>Ostariophysi</taxon>
        <taxon>Gymnotiformes</taxon>
        <taxon>Gymnotoidei</taxon>
        <taxon>Gymnotidae</taxon>
        <taxon>Electrophorus</taxon>
    </lineage>
</organism>
<dbReference type="GO" id="GO:0002376">
    <property type="term" value="P:immune system process"/>
    <property type="evidence" value="ECO:0007669"/>
    <property type="project" value="UniProtKB-KW"/>
</dbReference>
<keyword evidence="1" id="KW-0732">Signal</keyword>
<dbReference type="Ensembl" id="ENSEEET00000066079.1">
    <property type="protein sequence ID" value="ENSEEEP00000062723.1"/>
    <property type="gene ID" value="ENSEEEG00000028737.1"/>
</dbReference>
<reference evidence="4" key="3">
    <citation type="submission" date="2025-09" db="UniProtKB">
        <authorList>
            <consortium name="Ensembl"/>
        </authorList>
    </citation>
    <scope>IDENTIFICATION</scope>
</reference>
<dbReference type="SUPFAM" id="SSF48726">
    <property type="entry name" value="Immunoglobulin"/>
    <property type="match status" value="1"/>
</dbReference>
<dbReference type="GO" id="GO:0005886">
    <property type="term" value="C:plasma membrane"/>
    <property type="evidence" value="ECO:0007669"/>
    <property type="project" value="TreeGrafter"/>
</dbReference>
<dbReference type="Gene3D" id="2.60.40.10">
    <property type="entry name" value="Immunoglobulins"/>
    <property type="match status" value="1"/>
</dbReference>
<dbReference type="InterPro" id="IPR036179">
    <property type="entry name" value="Ig-like_dom_sf"/>
</dbReference>
<dbReference type="InterPro" id="IPR013106">
    <property type="entry name" value="Ig_V-set"/>
</dbReference>
<dbReference type="SMART" id="SM00406">
    <property type="entry name" value="IGv"/>
    <property type="match status" value="1"/>
</dbReference>
<protein>
    <recommendedName>
        <fullName evidence="3">Ig-like domain-containing protein</fullName>
    </recommendedName>
</protein>
<dbReference type="Proteomes" id="UP000314983">
    <property type="component" value="Chromosome 13"/>
</dbReference>
<dbReference type="InterPro" id="IPR050413">
    <property type="entry name" value="TCR_beta_variable"/>
</dbReference>
<dbReference type="PANTHER" id="PTHR23268">
    <property type="entry name" value="T-CELL RECEPTOR BETA CHAIN"/>
    <property type="match status" value="1"/>
</dbReference>
<accession>A0AAY5F115</accession>
<evidence type="ECO:0000313" key="4">
    <source>
        <dbReference type="Ensembl" id="ENSEEEP00000062723.1"/>
    </source>
</evidence>
<evidence type="ECO:0000256" key="1">
    <source>
        <dbReference type="ARBA" id="ARBA00022729"/>
    </source>
</evidence>
<dbReference type="SMART" id="SM00409">
    <property type="entry name" value="IG"/>
    <property type="match status" value="1"/>
</dbReference>
<dbReference type="InterPro" id="IPR003599">
    <property type="entry name" value="Ig_sub"/>
</dbReference>
<dbReference type="PROSITE" id="PS50835">
    <property type="entry name" value="IG_LIKE"/>
    <property type="match status" value="1"/>
</dbReference>
<evidence type="ECO:0000313" key="5">
    <source>
        <dbReference type="Proteomes" id="UP000314983"/>
    </source>
</evidence>
<keyword evidence="2" id="KW-0391">Immunity</keyword>
<sequence>SYLLPFLSPLQVIQKPYCSSSDVKNVYQTPPDLIKNKLDSTDLYCSHAIQDFDFILWYKQSTNNQLYLLGYLNMNLKNPEEALKNKIELDGNGQNNSTLTIKNLEPNDSAVYFCAAKMHSATVLCFLLQKPSSFTA</sequence>
<reference evidence="4 5" key="1">
    <citation type="submission" date="2020-05" db="EMBL/GenBank/DDBJ databases">
        <title>Electrophorus electricus (electric eel) genome, fEleEle1, primary haplotype.</title>
        <authorList>
            <person name="Myers G."/>
            <person name="Meyer A."/>
            <person name="Fedrigo O."/>
            <person name="Formenti G."/>
            <person name="Rhie A."/>
            <person name="Tracey A."/>
            <person name="Sims Y."/>
            <person name="Jarvis E.D."/>
        </authorList>
    </citation>
    <scope>NUCLEOTIDE SEQUENCE [LARGE SCALE GENOMIC DNA]</scope>
</reference>
<name>A0AAY5F115_ELEEL</name>
<dbReference type="PANTHER" id="PTHR23268:SF102">
    <property type="entry name" value="IMMUNOGLOBULIN V-SET DOMAIN-CONTAINING PROTEIN"/>
    <property type="match status" value="1"/>
</dbReference>
<feature type="domain" description="Ig-like" evidence="3">
    <location>
        <begin position="55"/>
        <end position="124"/>
    </location>
</feature>
<evidence type="ECO:0000256" key="2">
    <source>
        <dbReference type="ARBA" id="ARBA00022859"/>
    </source>
</evidence>
<proteinExistence type="predicted"/>
<dbReference type="Pfam" id="PF07686">
    <property type="entry name" value="V-set"/>
    <property type="match status" value="1"/>
</dbReference>
<dbReference type="AlphaFoldDB" id="A0AAY5F115"/>
<dbReference type="GO" id="GO:0007166">
    <property type="term" value="P:cell surface receptor signaling pathway"/>
    <property type="evidence" value="ECO:0007669"/>
    <property type="project" value="TreeGrafter"/>
</dbReference>
<keyword evidence="5" id="KW-1185">Reference proteome</keyword>